<proteinExistence type="predicted"/>
<gene>
    <name evidence="4" type="ORF">NCTC13315_01020</name>
</gene>
<dbReference type="PANTHER" id="PTHR10272">
    <property type="entry name" value="PLATELET-ACTIVATING FACTOR ACETYLHYDROLASE"/>
    <property type="match status" value="1"/>
</dbReference>
<protein>
    <submittedName>
        <fullName evidence="4">Predicted dienelactone hydrolase</fullName>
    </submittedName>
</protein>
<keyword evidence="5" id="KW-1185">Reference proteome</keyword>
<evidence type="ECO:0000313" key="5">
    <source>
        <dbReference type="Proteomes" id="UP000254968"/>
    </source>
</evidence>
<keyword evidence="1 4" id="KW-0378">Hydrolase</keyword>
<dbReference type="Proteomes" id="UP000254968">
    <property type="component" value="Unassembled WGS sequence"/>
</dbReference>
<dbReference type="EMBL" id="UGNV01000001">
    <property type="protein sequence ID" value="STX28490.1"/>
    <property type="molecule type" value="Genomic_DNA"/>
</dbReference>
<sequence>MRSKGYLKFTWGLCFLSNLLWAVALPPTLEGSYRVGHTSIMLQDLSRAPLIIIPEIIYQSYGSQETFVRSLYENRGRRFIVDIWYPTQATATSPLAEYTYNHMIESDLPPFVPFPATVADCDNTNPQLGPIAKTLLNTPYGPPNAPEPPPDALLPLPQLVCPARMHISFYSRQAVENVPVASGAFPVIVYSHAYGGDPFEFYKVAERLANNGFIVAAANHADNLLNNAIVSYAAPNIQSLQFVYNNDTFATVPPDNIADINFLVENLVAKNTQDSSIPSFQNHINVNQFGAAGFSSGACNTVILAGGSTTLNIAPNPRFKAIMPYEDCAALPIEAPASSKANIRSITLPVFTIYGDSSYARNRVFNLLPSQQAPKYEVILKNSVHQLNSSLCSFFDASFRVLATNPNLQPLDTFFLGYFLDNNVFGLSSLFLYCPKSNTPANYYTLTNILNTLDNYWSSNNSYLQTRNYIFGSSVPWIFDIPPGNYPQFLDEDKVSQFLAFYGTAFFKRYLTNDVSYDNYLKPEFTQKFMPEQRMTKCFDGVCEKSNKSR</sequence>
<name>A0A378I186_9GAMM</name>
<dbReference type="SUPFAM" id="SSF53474">
    <property type="entry name" value="alpha/beta-Hydrolases"/>
    <property type="match status" value="1"/>
</dbReference>
<dbReference type="InterPro" id="IPR029058">
    <property type="entry name" value="AB_hydrolase_fold"/>
</dbReference>
<dbReference type="RefSeq" id="WP_115302230.1">
    <property type="nucleotide sequence ID" value="NZ_CAAAHO010000001.1"/>
</dbReference>
<evidence type="ECO:0000256" key="3">
    <source>
        <dbReference type="ARBA" id="ARBA00023098"/>
    </source>
</evidence>
<dbReference type="AlphaFoldDB" id="A0A378I186"/>
<accession>A0A378I186</accession>
<dbReference type="Gene3D" id="3.40.50.1820">
    <property type="entry name" value="alpha/beta hydrolase"/>
    <property type="match status" value="1"/>
</dbReference>
<dbReference type="PANTHER" id="PTHR10272:SF0">
    <property type="entry name" value="PLATELET-ACTIVATING FACTOR ACETYLHYDROLASE"/>
    <property type="match status" value="1"/>
</dbReference>
<keyword evidence="2" id="KW-0442">Lipid degradation</keyword>
<dbReference type="Pfam" id="PF03403">
    <property type="entry name" value="PAF-AH_p_II"/>
    <property type="match status" value="1"/>
</dbReference>
<dbReference type="GO" id="GO:0016042">
    <property type="term" value="P:lipid catabolic process"/>
    <property type="evidence" value="ECO:0007669"/>
    <property type="project" value="UniProtKB-KW"/>
</dbReference>
<evidence type="ECO:0000313" key="4">
    <source>
        <dbReference type="EMBL" id="STX28490.1"/>
    </source>
</evidence>
<keyword evidence="3" id="KW-0443">Lipid metabolism</keyword>
<reference evidence="4 5" key="1">
    <citation type="submission" date="2018-06" db="EMBL/GenBank/DDBJ databases">
        <authorList>
            <consortium name="Pathogen Informatics"/>
            <person name="Doyle S."/>
        </authorList>
    </citation>
    <scope>NUCLEOTIDE SEQUENCE [LARGE SCALE GENOMIC DNA]</scope>
    <source>
        <strain evidence="4 5">NCTC13315</strain>
    </source>
</reference>
<dbReference type="OrthoDB" id="192696at2"/>
<evidence type="ECO:0000256" key="1">
    <source>
        <dbReference type="ARBA" id="ARBA00022801"/>
    </source>
</evidence>
<evidence type="ECO:0000256" key="2">
    <source>
        <dbReference type="ARBA" id="ARBA00022963"/>
    </source>
</evidence>
<organism evidence="4 5">
    <name type="scientific">Legionella beliardensis</name>
    <dbReference type="NCBI Taxonomy" id="91822"/>
    <lineage>
        <taxon>Bacteria</taxon>
        <taxon>Pseudomonadati</taxon>
        <taxon>Pseudomonadota</taxon>
        <taxon>Gammaproteobacteria</taxon>
        <taxon>Legionellales</taxon>
        <taxon>Legionellaceae</taxon>
        <taxon>Legionella</taxon>
    </lineage>
</organism>
<dbReference type="GO" id="GO:0003847">
    <property type="term" value="F:1-alkyl-2-acetylglycerophosphocholine esterase activity"/>
    <property type="evidence" value="ECO:0007669"/>
    <property type="project" value="TreeGrafter"/>
</dbReference>